<sequence>MATESSVMALIRAYRPRFRNAHDKIAFALNASFLAAGYVLTATGNRAFSASPPSEEEVGIDGWNELDDCYGFIYRKAEGGSKKFVIVKCLVMGENLVIDAMCHGEEKREPINLQINVNEFVSDEGSSSTNYEKIYKNFPSLVDCLQSGILDKLENTEKRESASASSSEANQTSLQVSSVPKHYEDRPDVDILTEPQPYPPGFAYPPVFPVGIDDLLPGPPAGVFPTRGGFGIGGGIGRGMLVGPNDPRWHGGVGRAQPGFPGGLPGVPPGSRFDPIGPPNVPGFEPERIHGDPVVVAVDIQILSISLRQFSLKIEEANKKRMQQTTPERPKGISNHAYHGPLGYNLVSSTPSKGDEAGDATHRCVGF</sequence>
<dbReference type="Pfam" id="PF11566">
    <property type="entry name" value="PI31_Prot_N"/>
    <property type="match status" value="1"/>
</dbReference>
<dbReference type="PANTHER" id="PTHR13266:SF1">
    <property type="entry name" value="PROTEASOME INHIBITOR PI31 SUBUNIT"/>
    <property type="match status" value="1"/>
</dbReference>
<dbReference type="AlphaFoldDB" id="A0A3S3MR62"/>
<protein>
    <submittedName>
        <fullName evidence="5">Putative proteasome inhibitor</fullName>
    </submittedName>
</protein>
<dbReference type="GO" id="GO:0000502">
    <property type="term" value="C:proteasome complex"/>
    <property type="evidence" value="ECO:0007669"/>
    <property type="project" value="UniProtKB-KW"/>
</dbReference>
<evidence type="ECO:0000256" key="2">
    <source>
        <dbReference type="ARBA" id="ARBA00022942"/>
    </source>
</evidence>
<evidence type="ECO:0000313" key="5">
    <source>
        <dbReference type="EMBL" id="RWR88213.1"/>
    </source>
</evidence>
<dbReference type="Gene3D" id="3.40.1000.30">
    <property type="match status" value="1"/>
</dbReference>
<keyword evidence="6" id="KW-1185">Reference proteome</keyword>
<dbReference type="GO" id="GO:0043161">
    <property type="term" value="P:proteasome-mediated ubiquitin-dependent protein catabolic process"/>
    <property type="evidence" value="ECO:0007669"/>
    <property type="project" value="InterPro"/>
</dbReference>
<dbReference type="STRING" id="337451.A0A3S3MR62"/>
<evidence type="ECO:0000256" key="1">
    <source>
        <dbReference type="ARBA" id="ARBA00006405"/>
    </source>
</evidence>
<dbReference type="EMBL" id="QPKB01000007">
    <property type="protein sequence ID" value="RWR88213.1"/>
    <property type="molecule type" value="Genomic_DNA"/>
</dbReference>
<dbReference type="GO" id="GO:0004866">
    <property type="term" value="F:endopeptidase inhibitor activity"/>
    <property type="evidence" value="ECO:0007669"/>
    <property type="project" value="InterPro"/>
</dbReference>
<proteinExistence type="inferred from homology"/>
<evidence type="ECO:0000313" key="6">
    <source>
        <dbReference type="Proteomes" id="UP000283530"/>
    </source>
</evidence>
<dbReference type="PANTHER" id="PTHR13266">
    <property type="entry name" value="PROTEASOME INHIBITOR"/>
    <property type="match status" value="1"/>
</dbReference>
<name>A0A3S3MR62_9MAGN</name>
<dbReference type="Proteomes" id="UP000283530">
    <property type="component" value="Unassembled WGS sequence"/>
</dbReference>
<evidence type="ECO:0000256" key="3">
    <source>
        <dbReference type="SAM" id="MobiDB-lite"/>
    </source>
</evidence>
<evidence type="ECO:0000259" key="4">
    <source>
        <dbReference type="Pfam" id="PF11566"/>
    </source>
</evidence>
<keyword evidence="2 5" id="KW-0647">Proteasome</keyword>
<reference evidence="5 6" key="1">
    <citation type="journal article" date="2019" name="Nat. Plants">
        <title>Stout camphor tree genome fills gaps in understanding of flowering plant genome evolution.</title>
        <authorList>
            <person name="Chaw S.M."/>
            <person name="Liu Y.C."/>
            <person name="Wu Y.W."/>
            <person name="Wang H.Y."/>
            <person name="Lin C.I."/>
            <person name="Wu C.S."/>
            <person name="Ke H.M."/>
            <person name="Chang L.Y."/>
            <person name="Hsu C.Y."/>
            <person name="Yang H.T."/>
            <person name="Sudianto E."/>
            <person name="Hsu M.H."/>
            <person name="Wu K.P."/>
            <person name="Wang L.N."/>
            <person name="Leebens-Mack J.H."/>
            <person name="Tsai I.J."/>
        </authorList>
    </citation>
    <scope>NUCLEOTIDE SEQUENCE [LARGE SCALE GENOMIC DNA]</scope>
    <source>
        <strain evidence="6">cv. Chaw 1501</strain>
        <tissue evidence="5">Young leaves</tissue>
    </source>
</reference>
<dbReference type="GO" id="GO:0070628">
    <property type="term" value="F:proteasome binding"/>
    <property type="evidence" value="ECO:0007669"/>
    <property type="project" value="InterPro"/>
</dbReference>
<feature type="region of interest" description="Disordered" evidence="3">
    <location>
        <begin position="156"/>
        <end position="183"/>
    </location>
</feature>
<gene>
    <name evidence="5" type="ORF">CKAN_01720700</name>
</gene>
<comment type="caution">
    <text evidence="5">The sequence shown here is derived from an EMBL/GenBank/DDBJ whole genome shotgun (WGS) entry which is preliminary data.</text>
</comment>
<organism evidence="5 6">
    <name type="scientific">Cinnamomum micranthum f. kanehirae</name>
    <dbReference type="NCBI Taxonomy" id="337451"/>
    <lineage>
        <taxon>Eukaryota</taxon>
        <taxon>Viridiplantae</taxon>
        <taxon>Streptophyta</taxon>
        <taxon>Embryophyta</taxon>
        <taxon>Tracheophyta</taxon>
        <taxon>Spermatophyta</taxon>
        <taxon>Magnoliopsida</taxon>
        <taxon>Magnoliidae</taxon>
        <taxon>Laurales</taxon>
        <taxon>Lauraceae</taxon>
        <taxon>Cinnamomum</taxon>
    </lineage>
</organism>
<dbReference type="InterPro" id="IPR045128">
    <property type="entry name" value="PI31-like"/>
</dbReference>
<comment type="similarity">
    <text evidence="1">Belongs to the proteasome inhibitor PI31 family.</text>
</comment>
<accession>A0A3S3MR62</accession>
<dbReference type="InterPro" id="IPR021625">
    <property type="entry name" value="PI31_Prot_N"/>
</dbReference>
<feature type="domain" description="PI31 proteasome regulator N-terminal" evidence="4">
    <location>
        <begin position="15"/>
        <end position="159"/>
    </location>
</feature>
<dbReference type="OrthoDB" id="68090at2759"/>